<evidence type="ECO:0000259" key="2">
    <source>
        <dbReference type="Pfam" id="PF19701"/>
    </source>
</evidence>
<keyword evidence="1" id="KW-0472">Membrane</keyword>
<reference evidence="3" key="1">
    <citation type="journal article" date="2014" name="Int. J. Syst. Evol. Microbiol.">
        <title>Complete genome sequence of Corynebacterium casei LMG S-19264T (=DSM 44701T), isolated from a smear-ripened cheese.</title>
        <authorList>
            <consortium name="US DOE Joint Genome Institute (JGI-PGF)"/>
            <person name="Walter F."/>
            <person name="Albersmeier A."/>
            <person name="Kalinowski J."/>
            <person name="Ruckert C."/>
        </authorList>
    </citation>
    <scope>NUCLEOTIDE SEQUENCE</scope>
    <source>
        <strain evidence="3">JCM 4490</strain>
    </source>
</reference>
<accession>A0A918J839</accession>
<dbReference type="Proteomes" id="UP000620224">
    <property type="component" value="Unassembled WGS sequence"/>
</dbReference>
<evidence type="ECO:0000256" key="1">
    <source>
        <dbReference type="SAM" id="Phobius"/>
    </source>
</evidence>
<keyword evidence="1" id="KW-1133">Transmembrane helix</keyword>
<feature type="transmembrane region" description="Helical" evidence="1">
    <location>
        <begin position="12"/>
        <end position="30"/>
    </location>
</feature>
<gene>
    <name evidence="3" type="ORF">GCM10010503_35820</name>
</gene>
<dbReference type="Pfam" id="PF19701">
    <property type="entry name" value="DUF6199"/>
    <property type="match status" value="1"/>
</dbReference>
<dbReference type="EMBL" id="BMUE01000007">
    <property type="protein sequence ID" value="GGW55576.1"/>
    <property type="molecule type" value="Genomic_DNA"/>
</dbReference>
<dbReference type="AlphaFoldDB" id="A0A918J839"/>
<keyword evidence="4" id="KW-1185">Reference proteome</keyword>
<reference evidence="3" key="2">
    <citation type="submission" date="2020-09" db="EMBL/GenBank/DDBJ databases">
        <authorList>
            <person name="Sun Q."/>
            <person name="Ohkuma M."/>
        </authorList>
    </citation>
    <scope>NUCLEOTIDE SEQUENCE</scope>
    <source>
        <strain evidence="3">JCM 4490</strain>
    </source>
</reference>
<keyword evidence="1" id="KW-0812">Transmembrane</keyword>
<protein>
    <recommendedName>
        <fullName evidence="2">DUF6199 domain-containing protein</fullName>
    </recommendedName>
</protein>
<sequence length="82" mass="9166">MRASSEGGDSSPALVLTLCLFLILGLVQVFRPQSLWRLNSRMQRGWVKNPEGTEPTRKGYAVGRVTGALFLAFATWMLIRQL</sequence>
<evidence type="ECO:0000313" key="4">
    <source>
        <dbReference type="Proteomes" id="UP000620224"/>
    </source>
</evidence>
<feature type="transmembrane region" description="Helical" evidence="1">
    <location>
        <begin position="61"/>
        <end position="79"/>
    </location>
</feature>
<evidence type="ECO:0000313" key="3">
    <source>
        <dbReference type="EMBL" id="GGW55576.1"/>
    </source>
</evidence>
<name>A0A918J839_9ACTN</name>
<organism evidence="3 4">
    <name type="scientific">Streptomyces lucensis JCM 4490</name>
    <dbReference type="NCBI Taxonomy" id="1306176"/>
    <lineage>
        <taxon>Bacteria</taxon>
        <taxon>Bacillati</taxon>
        <taxon>Actinomycetota</taxon>
        <taxon>Actinomycetes</taxon>
        <taxon>Kitasatosporales</taxon>
        <taxon>Streptomycetaceae</taxon>
        <taxon>Streptomyces</taxon>
    </lineage>
</organism>
<feature type="domain" description="DUF6199" evidence="2">
    <location>
        <begin position="19"/>
        <end position="79"/>
    </location>
</feature>
<dbReference type="InterPro" id="IPR045679">
    <property type="entry name" value="DUF6199"/>
</dbReference>
<proteinExistence type="predicted"/>
<comment type="caution">
    <text evidence="3">The sequence shown here is derived from an EMBL/GenBank/DDBJ whole genome shotgun (WGS) entry which is preliminary data.</text>
</comment>